<sequence>MPSLFSLHIDSNLTHSSTPRVRIPPLLQPPGRCRTRRTTFALAAAKLLSWLSSPVSSPFCLILKFVWSLSNTEFYYSNKYRKYRHCFPRIHFRSKEDSLPSRDCGGLQTCLTKMLAYKVKVDEVLKDGWKEDGVSLMEKYPRLYLISNQKNQYIQQIGTISDAAWEWNLQWRRFLFEAEIVMGVNFLEEIQDKHGQSSPAESKTTFPPAFLLQVFCSRFTNLGFFSFFPNGGMPRWQHQRLSHHRFLQLASSQCSTSVATCLMQSYPARALDRRLQEDWARDAREGLRVLISLKVDFGSMG</sequence>
<comment type="caution">
    <text evidence="1">The sequence shown here is derived from an EMBL/GenBank/DDBJ whole genome shotgun (WGS) entry which is preliminary data.</text>
</comment>
<keyword evidence="2" id="KW-1185">Reference proteome</keyword>
<dbReference type="AlphaFoldDB" id="A0A445GWN6"/>
<gene>
    <name evidence="1" type="ORF">D0Y65_041613</name>
</gene>
<dbReference type="EMBL" id="QZWG01000015">
    <property type="protein sequence ID" value="RZB65613.1"/>
    <property type="molecule type" value="Genomic_DNA"/>
</dbReference>
<dbReference type="Proteomes" id="UP000289340">
    <property type="component" value="Chromosome 15"/>
</dbReference>
<protein>
    <submittedName>
        <fullName evidence="1">Uncharacterized protein</fullName>
    </submittedName>
</protein>
<organism evidence="1 2">
    <name type="scientific">Glycine soja</name>
    <name type="common">Wild soybean</name>
    <dbReference type="NCBI Taxonomy" id="3848"/>
    <lineage>
        <taxon>Eukaryota</taxon>
        <taxon>Viridiplantae</taxon>
        <taxon>Streptophyta</taxon>
        <taxon>Embryophyta</taxon>
        <taxon>Tracheophyta</taxon>
        <taxon>Spermatophyta</taxon>
        <taxon>Magnoliopsida</taxon>
        <taxon>eudicotyledons</taxon>
        <taxon>Gunneridae</taxon>
        <taxon>Pentapetalae</taxon>
        <taxon>rosids</taxon>
        <taxon>fabids</taxon>
        <taxon>Fabales</taxon>
        <taxon>Fabaceae</taxon>
        <taxon>Papilionoideae</taxon>
        <taxon>50 kb inversion clade</taxon>
        <taxon>NPAAA clade</taxon>
        <taxon>indigoferoid/millettioid clade</taxon>
        <taxon>Phaseoleae</taxon>
        <taxon>Glycine</taxon>
        <taxon>Glycine subgen. Soja</taxon>
    </lineage>
</organism>
<evidence type="ECO:0000313" key="1">
    <source>
        <dbReference type="EMBL" id="RZB65613.1"/>
    </source>
</evidence>
<evidence type="ECO:0000313" key="2">
    <source>
        <dbReference type="Proteomes" id="UP000289340"/>
    </source>
</evidence>
<proteinExistence type="predicted"/>
<reference evidence="1 2" key="1">
    <citation type="submission" date="2018-09" db="EMBL/GenBank/DDBJ databases">
        <title>A high-quality reference genome of wild soybean provides a powerful tool to mine soybean genomes.</title>
        <authorList>
            <person name="Xie M."/>
            <person name="Chung C.Y.L."/>
            <person name="Li M.-W."/>
            <person name="Wong F.-L."/>
            <person name="Chan T.-F."/>
            <person name="Lam H.-M."/>
        </authorList>
    </citation>
    <scope>NUCLEOTIDE SEQUENCE [LARGE SCALE GENOMIC DNA]</scope>
    <source>
        <strain evidence="2">cv. W05</strain>
        <tissue evidence="1">Hypocotyl of etiolated seedlings</tissue>
    </source>
</reference>
<name>A0A445GWN6_GLYSO</name>
<accession>A0A445GWN6</accession>